<evidence type="ECO:0000259" key="2">
    <source>
        <dbReference type="Pfam" id="PF07811"/>
    </source>
</evidence>
<reference evidence="3 4" key="1">
    <citation type="submission" date="2019-12" db="EMBL/GenBank/DDBJ databases">
        <title>Sporaefaciens musculi gen. nov., sp. nov., a novel bacterium isolated from the caecum of an obese mouse.</title>
        <authorList>
            <person name="Rasmussen T.S."/>
            <person name="Streidl T."/>
            <person name="Hitch T.C.A."/>
            <person name="Wortmann E."/>
            <person name="Deptula P."/>
            <person name="Hansen M."/>
            <person name="Nielsen D.S."/>
            <person name="Clavel T."/>
            <person name="Vogensen F.K."/>
        </authorList>
    </citation>
    <scope>NUCLEOTIDE SEQUENCE [LARGE SCALE GENOMIC DNA]</scope>
    <source>
        <strain evidence="3 4">WCA-9-b2</strain>
    </source>
</reference>
<gene>
    <name evidence="3" type="ORF">GN277_02095</name>
</gene>
<organism evidence="3 4">
    <name type="scientific">Sporofaciens musculi</name>
    <dbReference type="NCBI Taxonomy" id="2681861"/>
    <lineage>
        <taxon>Bacteria</taxon>
        <taxon>Bacillati</taxon>
        <taxon>Bacillota</taxon>
        <taxon>Clostridia</taxon>
        <taxon>Lachnospirales</taxon>
        <taxon>Lachnospiraceae</taxon>
        <taxon>Sporofaciens</taxon>
    </lineage>
</organism>
<dbReference type="InterPro" id="IPR012495">
    <property type="entry name" value="TadE-like_dom"/>
</dbReference>
<name>A0A7X3MDD0_9FIRM</name>
<dbReference type="Proteomes" id="UP000460412">
    <property type="component" value="Unassembled WGS sequence"/>
</dbReference>
<dbReference type="Pfam" id="PF07811">
    <property type="entry name" value="TadE"/>
    <property type="match status" value="1"/>
</dbReference>
<evidence type="ECO:0000256" key="1">
    <source>
        <dbReference type="SAM" id="Phobius"/>
    </source>
</evidence>
<evidence type="ECO:0000313" key="3">
    <source>
        <dbReference type="EMBL" id="MXP74255.1"/>
    </source>
</evidence>
<feature type="domain" description="TadE-like" evidence="2">
    <location>
        <begin position="9"/>
        <end position="49"/>
    </location>
</feature>
<sequence>MKDYKVQASMTVEMSFLMPMILFLIMGCILAVFYYHDKNILSGAAYETAVVGSTKAREKEGIKEGELETLFYQRAKDKCIMFVNLQVSVRAGKEEIEVVAGASRKYMKISVAKRAAVTEPEKKIRDLRRIKG</sequence>
<keyword evidence="1" id="KW-0472">Membrane</keyword>
<keyword evidence="4" id="KW-1185">Reference proteome</keyword>
<dbReference type="PROSITE" id="PS51257">
    <property type="entry name" value="PROKAR_LIPOPROTEIN"/>
    <property type="match status" value="1"/>
</dbReference>
<proteinExistence type="predicted"/>
<evidence type="ECO:0000313" key="4">
    <source>
        <dbReference type="Proteomes" id="UP000460412"/>
    </source>
</evidence>
<keyword evidence="1" id="KW-1133">Transmembrane helix</keyword>
<protein>
    <submittedName>
        <fullName evidence="3">Pilus assembly protein</fullName>
    </submittedName>
</protein>
<comment type="caution">
    <text evidence="3">The sequence shown here is derived from an EMBL/GenBank/DDBJ whole genome shotgun (WGS) entry which is preliminary data.</text>
</comment>
<keyword evidence="1" id="KW-0812">Transmembrane</keyword>
<accession>A0A7X3MDD0</accession>
<feature type="transmembrane region" description="Helical" evidence="1">
    <location>
        <begin position="16"/>
        <end position="35"/>
    </location>
</feature>
<dbReference type="AlphaFoldDB" id="A0A7X3MDD0"/>
<dbReference type="EMBL" id="WUQX01000001">
    <property type="protein sequence ID" value="MXP74255.1"/>
    <property type="molecule type" value="Genomic_DNA"/>
</dbReference>
<dbReference type="RefSeq" id="WP_159749402.1">
    <property type="nucleotide sequence ID" value="NZ_CASSPE010000008.1"/>
</dbReference>